<dbReference type="InterPro" id="IPR036249">
    <property type="entry name" value="Thioredoxin-like_sf"/>
</dbReference>
<feature type="non-terminal residue" evidence="2">
    <location>
        <position position="170"/>
    </location>
</feature>
<dbReference type="AlphaFoldDB" id="A0A382BEA4"/>
<dbReference type="Pfam" id="PF13417">
    <property type="entry name" value="GST_N_3"/>
    <property type="match status" value="1"/>
</dbReference>
<evidence type="ECO:0000313" key="2">
    <source>
        <dbReference type="EMBL" id="SVB12128.1"/>
    </source>
</evidence>
<gene>
    <name evidence="2" type="ORF">METZ01_LOCUS164982</name>
</gene>
<sequence>MPLTQPLRLKGAPGSPYTRKMLAYMRYRHISYELLIGDHSIRKMGLPTPKVDLLPTFYLPNEQGEVEAVVDSTPLIRRFEQAFTGRETLPTDPVLGFINYLVEDYADEWLTKSMFHYRWYYDADIRKAGDILPLWRGLQMDDEQHRNAAEFVAKRQISRLYVVGSNDLTA</sequence>
<accession>A0A382BEA4</accession>
<dbReference type="EMBL" id="UINC01029430">
    <property type="protein sequence ID" value="SVB12128.1"/>
    <property type="molecule type" value="Genomic_DNA"/>
</dbReference>
<name>A0A382BEA4_9ZZZZ</name>
<evidence type="ECO:0000259" key="1">
    <source>
        <dbReference type="Pfam" id="PF13417"/>
    </source>
</evidence>
<reference evidence="2" key="1">
    <citation type="submission" date="2018-05" db="EMBL/GenBank/DDBJ databases">
        <authorList>
            <person name="Lanie J.A."/>
            <person name="Ng W.-L."/>
            <person name="Kazmierczak K.M."/>
            <person name="Andrzejewski T.M."/>
            <person name="Davidsen T.M."/>
            <person name="Wayne K.J."/>
            <person name="Tettelin H."/>
            <person name="Glass J.I."/>
            <person name="Rusch D."/>
            <person name="Podicherti R."/>
            <person name="Tsui H.-C.T."/>
            <person name="Winkler M.E."/>
        </authorList>
    </citation>
    <scope>NUCLEOTIDE SEQUENCE</scope>
</reference>
<proteinExistence type="predicted"/>
<dbReference type="SUPFAM" id="SSF52833">
    <property type="entry name" value="Thioredoxin-like"/>
    <property type="match status" value="1"/>
</dbReference>
<feature type="domain" description="GST N-terminal" evidence="1">
    <location>
        <begin position="10"/>
        <end position="86"/>
    </location>
</feature>
<organism evidence="2">
    <name type="scientific">marine metagenome</name>
    <dbReference type="NCBI Taxonomy" id="408172"/>
    <lineage>
        <taxon>unclassified sequences</taxon>
        <taxon>metagenomes</taxon>
        <taxon>ecological metagenomes</taxon>
    </lineage>
</organism>
<dbReference type="InterPro" id="IPR004045">
    <property type="entry name" value="Glutathione_S-Trfase_N"/>
</dbReference>
<protein>
    <recommendedName>
        <fullName evidence="1">GST N-terminal domain-containing protein</fullName>
    </recommendedName>
</protein>